<feature type="binding site" evidence="8">
    <location>
        <position position="298"/>
    </location>
    <ligand>
        <name>Zn(2+)</name>
        <dbReference type="ChEBI" id="CHEBI:29105"/>
    </ligand>
</feature>
<dbReference type="EC" id="2.7.7.6" evidence="8"/>
<gene>
    <name evidence="8 12" type="primary">rpoC2</name>
</gene>
<feature type="domain" description="RNA polymerase Rpb1" evidence="11">
    <location>
        <begin position="97"/>
        <end position="173"/>
    </location>
</feature>
<dbReference type="RefSeq" id="YP_009106591.1">
    <property type="nucleotide sequence ID" value="NC_025546.1"/>
</dbReference>
<proteinExistence type="inferred from homology"/>
<dbReference type="Pfam" id="PF04983">
    <property type="entry name" value="RNA_pol_Rpb1_3"/>
    <property type="match status" value="1"/>
</dbReference>
<dbReference type="GO" id="GO:0006351">
    <property type="term" value="P:DNA-templated transcription"/>
    <property type="evidence" value="ECO:0007669"/>
    <property type="project" value="UniProtKB-UniRule"/>
</dbReference>
<dbReference type="InterPro" id="IPR007066">
    <property type="entry name" value="RNA_pol_Rpb1_3"/>
</dbReference>
<dbReference type="PANTHER" id="PTHR19376">
    <property type="entry name" value="DNA-DIRECTED RNA POLYMERASE"/>
    <property type="match status" value="1"/>
</dbReference>
<dbReference type="InterPro" id="IPR012756">
    <property type="entry name" value="DNA-dir_RpoC2_beta_pp"/>
</dbReference>
<dbReference type="GO" id="GO:0008270">
    <property type="term" value="F:zinc ion binding"/>
    <property type="evidence" value="ECO:0007669"/>
    <property type="project" value="UniProtKB-UniRule"/>
</dbReference>
<feature type="binding site" evidence="8">
    <location>
        <position position="225"/>
    </location>
    <ligand>
        <name>Zn(2+)</name>
        <dbReference type="ChEBI" id="CHEBI:29105"/>
    </ligand>
</feature>
<dbReference type="Gene3D" id="1.10.274.100">
    <property type="entry name" value="RNA polymerase Rpb1, domain 3"/>
    <property type="match status" value="1"/>
</dbReference>
<dbReference type="NCBIfam" id="TIGR02388">
    <property type="entry name" value="rpoC2_cyan"/>
    <property type="match status" value="1"/>
</dbReference>
<dbReference type="Gene3D" id="1.10.132.30">
    <property type="match status" value="1"/>
</dbReference>
<keyword evidence="2 12" id="KW-0934">Plastid</keyword>
<keyword evidence="5 8" id="KW-0479">Metal-binding</keyword>
<comment type="catalytic activity">
    <reaction evidence="8">
        <text>RNA(n) + a ribonucleoside 5'-triphosphate = RNA(n+1) + diphosphate</text>
        <dbReference type="Rhea" id="RHEA:21248"/>
        <dbReference type="Rhea" id="RHEA-COMP:14527"/>
        <dbReference type="Rhea" id="RHEA-COMP:17342"/>
        <dbReference type="ChEBI" id="CHEBI:33019"/>
        <dbReference type="ChEBI" id="CHEBI:61557"/>
        <dbReference type="ChEBI" id="CHEBI:140395"/>
        <dbReference type="EC" id="2.7.7.6"/>
    </reaction>
</comment>
<evidence type="ECO:0000256" key="6">
    <source>
        <dbReference type="ARBA" id="ARBA00022833"/>
    </source>
</evidence>
<dbReference type="Gene3D" id="1.10.1790.20">
    <property type="match status" value="1"/>
</dbReference>
<evidence type="ECO:0000256" key="4">
    <source>
        <dbReference type="ARBA" id="ARBA00022695"/>
    </source>
</evidence>
<keyword evidence="3 8" id="KW-0808">Transferase</keyword>
<dbReference type="InterPro" id="IPR007083">
    <property type="entry name" value="RNA_pol_Rpb1_4"/>
</dbReference>
<dbReference type="HAMAP" id="MF_01324">
    <property type="entry name" value="RNApol_bact_RpoC2"/>
    <property type="match status" value="1"/>
</dbReference>
<evidence type="ECO:0000256" key="2">
    <source>
        <dbReference type="ARBA" id="ARBA00022640"/>
    </source>
</evidence>
<organism evidence="12">
    <name type="scientific">Dicloster acuatus</name>
    <dbReference type="NCBI Taxonomy" id="91190"/>
    <lineage>
        <taxon>Eukaryota</taxon>
        <taxon>Viridiplantae</taxon>
        <taxon>Chlorophyta</taxon>
        <taxon>core chlorophytes</taxon>
        <taxon>Trebouxiophyceae</taxon>
        <taxon>Chlorellales</taxon>
        <taxon>Chlorellaceae</taxon>
        <taxon>Dicloster</taxon>
    </lineage>
</organism>
<dbReference type="InterPro" id="IPR038120">
    <property type="entry name" value="Rpb1_funnel_sf"/>
</dbReference>
<keyword evidence="6 8" id="KW-0862">Zinc</keyword>
<evidence type="ECO:0000259" key="10">
    <source>
        <dbReference type="Pfam" id="PF04998"/>
    </source>
</evidence>
<protein>
    <recommendedName>
        <fullName evidence="8">DNA-directed RNA polymerase subunit beta''</fullName>
        <ecNumber evidence="8">2.7.7.6</ecNumber>
    </recommendedName>
    <alternativeName>
        <fullName evidence="8">PEP</fullName>
    </alternativeName>
    <alternativeName>
        <fullName evidence="8">Plastid-encoded RNA polymerase subunit beta''</fullName>
        <shortName evidence="8">RNA polymerase subunit beta''</shortName>
    </alternativeName>
</protein>
<feature type="binding site" evidence="8">
    <location>
        <position position="295"/>
    </location>
    <ligand>
        <name>Zn(2+)</name>
        <dbReference type="ChEBI" id="CHEBI:29105"/>
    </ligand>
</feature>
<keyword evidence="7 8" id="KW-0804">Transcription</keyword>
<evidence type="ECO:0000259" key="9">
    <source>
        <dbReference type="Pfam" id="PF04983"/>
    </source>
</evidence>
<evidence type="ECO:0000259" key="11">
    <source>
        <dbReference type="Pfam" id="PF05000"/>
    </source>
</evidence>
<dbReference type="Pfam" id="PF04998">
    <property type="entry name" value="RNA_pol_Rpb1_5"/>
    <property type="match status" value="1"/>
</dbReference>
<dbReference type="GO" id="GO:0009507">
    <property type="term" value="C:chloroplast"/>
    <property type="evidence" value="ECO:0007669"/>
    <property type="project" value="UniProtKB-SubCell"/>
</dbReference>
<dbReference type="EMBL" id="KM462885">
    <property type="protein sequence ID" value="AIT95444.1"/>
    <property type="molecule type" value="Genomic_DNA"/>
</dbReference>
<accession>A0A097KQG3</accession>
<feature type="domain" description="RNA polymerase Rpb1" evidence="9">
    <location>
        <begin position="19"/>
        <end position="67"/>
    </location>
</feature>
<dbReference type="GeneID" id="22160978"/>
<keyword evidence="12" id="KW-0150">Chloroplast</keyword>
<evidence type="ECO:0000256" key="5">
    <source>
        <dbReference type="ARBA" id="ARBA00022723"/>
    </source>
</evidence>
<dbReference type="PANTHER" id="PTHR19376:SF68">
    <property type="entry name" value="DNA-DIRECTED RNA POLYMERASE SUBUNIT BETA"/>
    <property type="match status" value="1"/>
</dbReference>
<dbReference type="InterPro" id="IPR007081">
    <property type="entry name" value="RNA_pol_Rpb1_5"/>
</dbReference>
<reference evidence="12" key="1">
    <citation type="journal article" date="2014" name="BMC Evol. Biol.">
        <title>Chloroplast phylogenomic analysis resolves deep-level relationships within the green algal class Trebouxiophyceae.</title>
        <authorList>
            <person name="Lemieux C."/>
            <person name="Otis C."/>
            <person name="Turmel M."/>
        </authorList>
    </citation>
    <scope>NUCLEOTIDE SEQUENCE</scope>
</reference>
<feature type="domain" description="RNA polymerase Rpb1" evidence="10">
    <location>
        <begin position="177"/>
        <end position="1339"/>
    </location>
</feature>
<geneLocation type="chloroplast" evidence="12"/>
<sequence>MSKSTFRNSGKNYFFNACFDKNQLKSLIGWLMRQYGGKITVDFLETLKQVGFHQATRAGISLGLDDLEIPLQKSFLISQAQADISLFQQQIDFGNLTSVEKFQRMISTWNQTSENLKKMAVQQFKNTNQVNPLYMMAFSGARGNISQVRQLVALRGLMADPQGAILEFPIQSNFREGLTLTEYLISCYGARKGLVDTALRTATSGYLTRRLVDAAQHVIISIKDCKTTQGFLLNNKDLQQHLIGRVLAQELQITETLTIKRNQLLSPTLAKLIAKNYKQVFVRSPLTCQAENSLCQLCYGWNLAHGTLVSIAEAVGVIAAQSIGEPGTQLTMRTFHTGGVGVFSDQLMKYYVSPYDGIIEYSQALPGHFVRTPNGEILYMVKNINTSTQDIILNLKSLQTNKINYSLKKQDLPPGSILVVRQGQRVKAGQLLAQYSQIKKSLQKPNQSSSPVFSPIDGEIYLQCILTFKQLQLSQNKKKVKKTKKKQKEIGPYILTLNGLGTFWVFSGENQKEIHVASTIIRPGDLVSCKSSLFQHNFYVSHRSIFTSILNKPSLGLLFVSLPLDTINFHKVAYSSAVKKSSIFTKQNSITKDFFFFNKKQLENLLIWYPSVSYLGDAGYVWNFLLYSLGKKKKLVNSPSFSNKNSCSNNDFFAGSFFYVPKKIDKLKIHYPLLFKKRENNYFLNLTSSTRKNTTVLLQSHSIVTTISTQPILQNIKELPFTCKKQNFLQKNEKVLVAKSQFFSSTQKTSSSLAKKSSFVNSALKKTKDSLYKNSNFFVGFFQKTKSWVYVPITKKLGTHFKTSKKMLLSQQGKIFDNLLFPNSKICIEKIPKLKIGVIKSLHHKTINNYSLNSWYDWKTFLQQNCLQLKKQNSKNNYFTVNAEHFSSEFSQNFNKCFFYYKRIYGNLFNQKLHQGQNFNNTNTQENCLSRGVTSKNTIIYRPFRKKVKTSSTFQTNSFLIIRPLTEYTLLKNRDLLKQWIRIKKVNNYQLINSRLFTKQKKTIYQKTKITKKFQIIFSKTGGWVSRKPFFKVLINLNSQLVFKKVNLSCLLSTYLKNYKIPIRGINIFFYNFLLLPENSCFYFQVFQDNWVLPSTKISTGFIKIKNYGEFRHFKYIKNTSIICILTTQNIVTLDLSKIPTNTSSDIINLTKNKQIKLGHIIRSGTEIFPNITSSTGGLILNKKFNKFTIRLGIPFLASNRAIFHVFKNDLIQKNDLLVTLKSQRLQTQDIVQGIPKIEQLFEARETQGGTLIPNSIHTRLKRYFLFSLKSEKFSTSNIDTNLAKAVTQSFNKIQYFLVQSILQAYSSQGVNISQKHIEIIVRQMTTRVRILTGGDTGLLPGELIQFTRIQKLNSKLSLVDKRKRPAIYEPIILGITKSVLQSESFLLSASFQEVSRVLVRSALANKKDFLRGLHENVILGQVIPTGTGLVLKTRISPQK</sequence>
<dbReference type="InterPro" id="IPR042102">
    <property type="entry name" value="RNA_pol_Rpb1_3_sf"/>
</dbReference>
<dbReference type="CDD" id="cd02655">
    <property type="entry name" value="RNAP_beta'_C"/>
    <property type="match status" value="1"/>
</dbReference>
<dbReference type="GO" id="GO:0003677">
    <property type="term" value="F:DNA binding"/>
    <property type="evidence" value="ECO:0007669"/>
    <property type="project" value="UniProtKB-UniRule"/>
</dbReference>
<dbReference type="InterPro" id="IPR045867">
    <property type="entry name" value="DNA-dir_RpoC_beta_prime"/>
</dbReference>
<dbReference type="GO" id="GO:0003899">
    <property type="term" value="F:DNA-directed RNA polymerase activity"/>
    <property type="evidence" value="ECO:0007669"/>
    <property type="project" value="UniProtKB-UniRule"/>
</dbReference>
<evidence type="ECO:0000256" key="8">
    <source>
        <dbReference type="HAMAP-Rule" id="MF_01324"/>
    </source>
</evidence>
<dbReference type="Gene3D" id="1.10.150.390">
    <property type="match status" value="1"/>
</dbReference>
<evidence type="ECO:0000256" key="1">
    <source>
        <dbReference type="ARBA" id="ARBA00022478"/>
    </source>
</evidence>
<dbReference type="SUPFAM" id="SSF64484">
    <property type="entry name" value="beta and beta-prime subunits of DNA dependent RNA-polymerase"/>
    <property type="match status" value="1"/>
</dbReference>
<keyword evidence="1 8" id="KW-0240">DNA-directed RNA polymerase</keyword>
<evidence type="ECO:0000256" key="3">
    <source>
        <dbReference type="ARBA" id="ARBA00022679"/>
    </source>
</evidence>
<comment type="subunit">
    <text evidence="8">In plastids the minimal PEP RNA polymerase catalytic core is composed of four subunits: alpha, beta, beta', and beta''. When a (nuclear-encoded) sigma factor is associated with the core the holoenzyme is formed, which can initiate transcription.</text>
</comment>
<keyword evidence="4 8" id="KW-0548">Nucleotidyltransferase</keyword>
<comment type="similarity">
    <text evidence="8">Belongs to the RNA polymerase beta' chain family. RpoC2 subfamily.</text>
</comment>
<comment type="function">
    <text evidence="8">DNA-dependent RNA polymerase catalyzes the transcription of DNA into RNA using the four ribonucleoside triphosphates as substrates.</text>
</comment>
<evidence type="ECO:0000313" key="12">
    <source>
        <dbReference type="EMBL" id="AIT95444.1"/>
    </source>
</evidence>
<comment type="cofactor">
    <cofactor evidence="8">
        <name>Zn(2+)</name>
        <dbReference type="ChEBI" id="CHEBI:29105"/>
    </cofactor>
    <text evidence="8">Binds 1 Zn(2+) ion per subunit.</text>
</comment>
<dbReference type="Pfam" id="PF05000">
    <property type="entry name" value="RNA_pol_Rpb1_4"/>
    <property type="match status" value="1"/>
</dbReference>
<feature type="binding site" evidence="8">
    <location>
        <position position="288"/>
    </location>
    <ligand>
        <name>Zn(2+)</name>
        <dbReference type="ChEBI" id="CHEBI:29105"/>
    </ligand>
</feature>
<evidence type="ECO:0000256" key="7">
    <source>
        <dbReference type="ARBA" id="ARBA00023163"/>
    </source>
</evidence>
<comment type="subcellular location">
    <subcellularLocation>
        <location evidence="8">Plastid</location>
        <location evidence="8">Chloroplast</location>
    </subcellularLocation>
</comment>
<dbReference type="GO" id="GO:0000428">
    <property type="term" value="C:DNA-directed RNA polymerase complex"/>
    <property type="evidence" value="ECO:0007669"/>
    <property type="project" value="UniProtKB-KW"/>
</dbReference>
<name>A0A097KQG3_9CHLO</name>